<accession>A0A1Q3A3L9</accession>
<feature type="transmembrane region" description="Helical" evidence="7">
    <location>
        <begin position="164"/>
        <end position="184"/>
    </location>
</feature>
<keyword evidence="3 7" id="KW-0812">Transmembrane</keyword>
<feature type="transmembrane region" description="Helical" evidence="7">
    <location>
        <begin position="69"/>
        <end position="88"/>
    </location>
</feature>
<dbReference type="GO" id="GO:0005783">
    <property type="term" value="C:endoplasmic reticulum"/>
    <property type="evidence" value="ECO:0007669"/>
    <property type="project" value="TreeGrafter"/>
</dbReference>
<feature type="compositionally biased region" description="Polar residues" evidence="6">
    <location>
        <begin position="339"/>
        <end position="353"/>
    </location>
</feature>
<reference evidence="8 9" key="1">
    <citation type="submission" date="2016-08" db="EMBL/GenBank/DDBJ databases">
        <title>Draft genome sequence of allopolyploid Zygosaccharomyces rouxii.</title>
        <authorList>
            <person name="Watanabe J."/>
            <person name="Uehara K."/>
            <person name="Mogi Y."/>
            <person name="Tsukioka Y."/>
        </authorList>
    </citation>
    <scope>NUCLEOTIDE SEQUENCE [LARGE SCALE GENOMIC DNA]</scope>
    <source>
        <strain evidence="8 9">NBRC 110957</strain>
    </source>
</reference>
<feature type="region of interest" description="Disordered" evidence="6">
    <location>
        <begin position="306"/>
        <end position="369"/>
    </location>
</feature>
<dbReference type="SMART" id="SM01021">
    <property type="entry name" value="Bac_rhodopsin"/>
    <property type="match status" value="1"/>
</dbReference>
<feature type="compositionally biased region" description="Basic and acidic residues" evidence="6">
    <location>
        <begin position="327"/>
        <end position="338"/>
    </location>
</feature>
<evidence type="ECO:0000256" key="1">
    <source>
        <dbReference type="ARBA" id="ARBA00004141"/>
    </source>
</evidence>
<protein>
    <recommendedName>
        <fullName evidence="10">30 kDa heat shock protein</fullName>
    </recommendedName>
</protein>
<dbReference type="CDD" id="cd15239">
    <property type="entry name" value="7tm_YRO2_fungal-like"/>
    <property type="match status" value="1"/>
</dbReference>
<feature type="transmembrane region" description="Helical" evidence="7">
    <location>
        <begin position="220"/>
        <end position="242"/>
    </location>
</feature>
<feature type="transmembrane region" description="Helical" evidence="7">
    <location>
        <begin position="254"/>
        <end position="278"/>
    </location>
</feature>
<evidence type="ECO:0000256" key="3">
    <source>
        <dbReference type="ARBA" id="ARBA00022692"/>
    </source>
</evidence>
<keyword evidence="4 7" id="KW-1133">Transmembrane helix</keyword>
<sequence>MSSPIEQPLVKAGNQAVHINRPHGLDFHITKRGSDWLWTVTAIFGLLAVVYVLLFFVTQVRNGSGLSRYSLAAPFLIAFFEFFAYFTYASNLGWTGTNAEFHHISVSKPVTGESPGIRQVFYCKYIAWFLSWPIVLFLQDLAALSTIKRDALGSASVLDLIHSLLVQIFGHYFWVIALLVGALIPSTYRWGYWTIGAFTMLVTEGLVLQRQVQALRTRGIYLILLIFMCLIVWCYFIAWAVSEGGNKIQPDSEAVFYGILDLVVFAIYPSILVWIITVRGEWPEFSLRGGTSGAYAGDAPLPLGGKGAAARSDSAVHNPEITTHRASTSDELHYEKTDGPNSIRDSGETQVPRNSIAARTEPETEDESA</sequence>
<evidence type="ECO:0000313" key="9">
    <source>
        <dbReference type="Proteomes" id="UP000187013"/>
    </source>
</evidence>
<evidence type="ECO:0000256" key="6">
    <source>
        <dbReference type="SAM" id="MobiDB-lite"/>
    </source>
</evidence>
<dbReference type="Proteomes" id="UP000187013">
    <property type="component" value="Unassembled WGS sequence"/>
</dbReference>
<organism evidence="8 9">
    <name type="scientific">Zygosaccharomyces rouxii</name>
    <dbReference type="NCBI Taxonomy" id="4956"/>
    <lineage>
        <taxon>Eukaryota</taxon>
        <taxon>Fungi</taxon>
        <taxon>Dikarya</taxon>
        <taxon>Ascomycota</taxon>
        <taxon>Saccharomycotina</taxon>
        <taxon>Saccharomycetes</taxon>
        <taxon>Saccharomycetales</taxon>
        <taxon>Saccharomycetaceae</taxon>
        <taxon>Zygosaccharomyces</taxon>
    </lineage>
</organism>
<evidence type="ECO:0000256" key="7">
    <source>
        <dbReference type="SAM" id="Phobius"/>
    </source>
</evidence>
<evidence type="ECO:0008006" key="10">
    <source>
        <dbReference type="Google" id="ProtNLM"/>
    </source>
</evidence>
<evidence type="ECO:0000256" key="2">
    <source>
        <dbReference type="ARBA" id="ARBA00008130"/>
    </source>
</evidence>
<evidence type="ECO:0000313" key="8">
    <source>
        <dbReference type="EMBL" id="GAV50321.1"/>
    </source>
</evidence>
<dbReference type="SUPFAM" id="SSF81321">
    <property type="entry name" value="Family A G protein-coupled receptor-like"/>
    <property type="match status" value="1"/>
</dbReference>
<feature type="transmembrane region" description="Helical" evidence="7">
    <location>
        <begin position="190"/>
        <end position="208"/>
    </location>
</feature>
<proteinExistence type="inferred from homology"/>
<evidence type="ECO:0000256" key="5">
    <source>
        <dbReference type="ARBA" id="ARBA00023136"/>
    </source>
</evidence>
<comment type="caution">
    <text evidence="8">The sequence shown here is derived from an EMBL/GenBank/DDBJ whole genome shotgun (WGS) entry which is preliminary data.</text>
</comment>
<comment type="subcellular location">
    <subcellularLocation>
        <location evidence="1">Membrane</location>
        <topology evidence="1">Multi-pass membrane protein</topology>
    </subcellularLocation>
</comment>
<dbReference type="PANTHER" id="PTHR28286">
    <property type="match status" value="1"/>
</dbReference>
<feature type="transmembrane region" description="Helical" evidence="7">
    <location>
        <begin position="125"/>
        <end position="144"/>
    </location>
</feature>
<comment type="similarity">
    <text evidence="2">Belongs to the archaeal/bacterial/fungal opsin family.</text>
</comment>
<keyword evidence="5 7" id="KW-0472">Membrane</keyword>
<name>A0A1Q3A3L9_ZYGRO</name>
<feature type="transmembrane region" description="Helical" evidence="7">
    <location>
        <begin position="36"/>
        <end position="57"/>
    </location>
</feature>
<dbReference type="InterPro" id="IPR001425">
    <property type="entry name" value="Arc/bac/fun_rhodopsins"/>
</dbReference>
<dbReference type="GO" id="GO:0005886">
    <property type="term" value="C:plasma membrane"/>
    <property type="evidence" value="ECO:0007669"/>
    <property type="project" value="TreeGrafter"/>
</dbReference>
<dbReference type="InterPro" id="IPR043476">
    <property type="entry name" value="Yro2-like_7TM"/>
</dbReference>
<evidence type="ECO:0000256" key="4">
    <source>
        <dbReference type="ARBA" id="ARBA00022989"/>
    </source>
</evidence>
<gene>
    <name evidence="8" type="ORF">ZYGR_0U01770</name>
</gene>
<dbReference type="Gene3D" id="1.20.1070.10">
    <property type="entry name" value="Rhodopsin 7-helix transmembrane proteins"/>
    <property type="match status" value="1"/>
</dbReference>
<dbReference type="OrthoDB" id="536545at2759"/>
<dbReference type="FunFam" id="1.20.1070.10:FF:000160">
    <property type="entry name" value="Related to Opsin-1"/>
    <property type="match status" value="1"/>
</dbReference>
<dbReference type="AlphaFoldDB" id="A0A1Q3A3L9"/>
<dbReference type="EMBL" id="BDGX01000021">
    <property type="protein sequence ID" value="GAV50321.1"/>
    <property type="molecule type" value="Genomic_DNA"/>
</dbReference>
<dbReference type="eggNOG" id="ENOG502QZWT">
    <property type="taxonomic scope" value="Eukaryota"/>
</dbReference>
<dbReference type="PANTHER" id="PTHR28286:SF1">
    <property type="entry name" value="30 KDA HEAT SHOCK PROTEIN-RELATED"/>
    <property type="match status" value="1"/>
</dbReference>